<dbReference type="GO" id="GO:0016887">
    <property type="term" value="F:ATP hydrolysis activity"/>
    <property type="evidence" value="ECO:0007669"/>
    <property type="project" value="InterPro"/>
</dbReference>
<dbReference type="OrthoDB" id="9782163at2"/>
<keyword evidence="3" id="KW-0547">Nucleotide-binding</keyword>
<dbReference type="Pfam" id="PF00005">
    <property type="entry name" value="ABC_tran"/>
    <property type="match status" value="1"/>
</dbReference>
<dbReference type="CDD" id="cd03230">
    <property type="entry name" value="ABC_DR_subfamily_A"/>
    <property type="match status" value="1"/>
</dbReference>
<evidence type="ECO:0000259" key="5">
    <source>
        <dbReference type="PROSITE" id="PS50893"/>
    </source>
</evidence>
<dbReference type="PANTHER" id="PTHR43335">
    <property type="entry name" value="ABC TRANSPORTER, ATP-BINDING PROTEIN"/>
    <property type="match status" value="1"/>
</dbReference>
<dbReference type="GO" id="GO:0005524">
    <property type="term" value="F:ATP binding"/>
    <property type="evidence" value="ECO:0007669"/>
    <property type="project" value="UniProtKB-KW"/>
</dbReference>
<dbReference type="InterPro" id="IPR003593">
    <property type="entry name" value="AAA+_ATPase"/>
</dbReference>
<evidence type="ECO:0000313" key="7">
    <source>
        <dbReference type="Proteomes" id="UP000440224"/>
    </source>
</evidence>
<dbReference type="InterPro" id="IPR003439">
    <property type="entry name" value="ABC_transporter-like_ATP-bd"/>
</dbReference>
<dbReference type="PANTHER" id="PTHR43335:SF2">
    <property type="entry name" value="ABC TRANSPORTER, ATP-BINDING PROTEIN"/>
    <property type="match status" value="1"/>
</dbReference>
<dbReference type="InterPro" id="IPR027417">
    <property type="entry name" value="P-loop_NTPase"/>
</dbReference>
<comment type="caution">
    <text evidence="6">The sequence shown here is derived from an EMBL/GenBank/DDBJ whole genome shotgun (WGS) entry which is preliminary data.</text>
</comment>
<dbReference type="PROSITE" id="PS50893">
    <property type="entry name" value="ABC_TRANSPORTER_2"/>
    <property type="match status" value="1"/>
</dbReference>
<proteinExistence type="inferred from homology"/>
<keyword evidence="2" id="KW-0813">Transport</keyword>
<dbReference type="AlphaFoldDB" id="A0A6N7PTK1"/>
<evidence type="ECO:0000256" key="1">
    <source>
        <dbReference type="ARBA" id="ARBA00005417"/>
    </source>
</evidence>
<dbReference type="EMBL" id="WJIE01000008">
    <property type="protein sequence ID" value="MRG95572.1"/>
    <property type="molecule type" value="Genomic_DNA"/>
</dbReference>
<keyword evidence="4 6" id="KW-0067">ATP-binding</keyword>
<dbReference type="Gene3D" id="3.40.50.300">
    <property type="entry name" value="P-loop containing nucleotide triphosphate hydrolases"/>
    <property type="match status" value="1"/>
</dbReference>
<protein>
    <submittedName>
        <fullName evidence="6">ATP-binding cassette domain-containing protein</fullName>
    </submittedName>
</protein>
<evidence type="ECO:0000256" key="4">
    <source>
        <dbReference type="ARBA" id="ARBA00022840"/>
    </source>
</evidence>
<gene>
    <name evidence="6" type="ORF">GF068_27185</name>
</gene>
<dbReference type="SMART" id="SM00382">
    <property type="entry name" value="AAA"/>
    <property type="match status" value="1"/>
</dbReference>
<comment type="similarity">
    <text evidence="1">Belongs to the ABC transporter superfamily.</text>
</comment>
<evidence type="ECO:0000256" key="3">
    <source>
        <dbReference type="ARBA" id="ARBA00022741"/>
    </source>
</evidence>
<evidence type="ECO:0000313" key="6">
    <source>
        <dbReference type="EMBL" id="MRG95572.1"/>
    </source>
</evidence>
<dbReference type="SUPFAM" id="SSF52540">
    <property type="entry name" value="P-loop containing nucleoside triphosphate hydrolases"/>
    <property type="match status" value="1"/>
</dbReference>
<feature type="domain" description="ABC transporter" evidence="5">
    <location>
        <begin position="3"/>
        <end position="209"/>
    </location>
</feature>
<name>A0A6N7PTK1_9BACT</name>
<organism evidence="6 7">
    <name type="scientific">Polyangium spumosum</name>
    <dbReference type="NCBI Taxonomy" id="889282"/>
    <lineage>
        <taxon>Bacteria</taxon>
        <taxon>Pseudomonadati</taxon>
        <taxon>Myxococcota</taxon>
        <taxon>Polyangia</taxon>
        <taxon>Polyangiales</taxon>
        <taxon>Polyangiaceae</taxon>
        <taxon>Polyangium</taxon>
    </lineage>
</organism>
<evidence type="ECO:0000256" key="2">
    <source>
        <dbReference type="ARBA" id="ARBA00022448"/>
    </source>
</evidence>
<accession>A0A6N7PTK1</accession>
<reference evidence="6 7" key="1">
    <citation type="submission" date="2019-10" db="EMBL/GenBank/DDBJ databases">
        <title>A soil myxobacterium in the family Polyangiaceae.</title>
        <authorList>
            <person name="Li Y."/>
            <person name="Wang J."/>
        </authorList>
    </citation>
    <scope>NUCLEOTIDE SEQUENCE [LARGE SCALE GENOMIC DNA]</scope>
    <source>
        <strain evidence="6 7">DSM 14734</strain>
    </source>
</reference>
<keyword evidence="7" id="KW-1185">Reference proteome</keyword>
<sequence length="209" mass="21749">MTLSIVELKKRLGGRLVLDGVDLVADPGEAVALFGDNGAGKSTLLRILAGVLDADRGRATLGGASILGSAAAARGHVGYVPEAADAPAHLSPRELAALVAALKRVPAPDEARLERLGLHAYWDRPFGGLSLGQRRRSCLCAALLGDVRLLLLDEPTNGLDAAGVRELTALMKERREAGTTILVATHDPAFAEAIGATRVRLSAGKLRAD</sequence>
<dbReference type="Proteomes" id="UP000440224">
    <property type="component" value="Unassembled WGS sequence"/>
</dbReference>